<dbReference type="EMBL" id="JAHRIN010080026">
    <property type="protein sequence ID" value="MEQ2219590.1"/>
    <property type="molecule type" value="Genomic_DNA"/>
</dbReference>
<evidence type="ECO:0000256" key="4">
    <source>
        <dbReference type="ARBA" id="ARBA00022842"/>
    </source>
</evidence>
<keyword evidence="8" id="KW-1185">Reference proteome</keyword>
<dbReference type="SUPFAM" id="SSF53784">
    <property type="entry name" value="Phosphofructokinase"/>
    <property type="match status" value="1"/>
</dbReference>
<dbReference type="PANTHER" id="PTHR13697">
    <property type="entry name" value="PHOSPHOFRUCTOKINASE"/>
    <property type="match status" value="1"/>
</dbReference>
<evidence type="ECO:0000256" key="2">
    <source>
        <dbReference type="ARBA" id="ARBA00022723"/>
    </source>
</evidence>
<dbReference type="Pfam" id="PF00365">
    <property type="entry name" value="PFK"/>
    <property type="match status" value="1"/>
</dbReference>
<evidence type="ECO:0000313" key="7">
    <source>
        <dbReference type="EMBL" id="MEQ2219590.1"/>
    </source>
</evidence>
<feature type="non-terminal residue" evidence="7">
    <location>
        <position position="88"/>
    </location>
</feature>
<dbReference type="Gene3D" id="3.40.50.450">
    <property type="match status" value="1"/>
</dbReference>
<dbReference type="PANTHER" id="PTHR13697:SF5">
    <property type="entry name" value="ATP-DEPENDENT 6-PHOSPHOFRUCTOKINASE, PLATELET TYPE"/>
    <property type="match status" value="1"/>
</dbReference>
<proteinExistence type="predicted"/>
<name>A0ABV0SHA4_9TELE</name>
<reference evidence="7 8" key="1">
    <citation type="submission" date="2021-06" db="EMBL/GenBank/DDBJ databases">
        <authorList>
            <person name="Palmer J.M."/>
        </authorList>
    </citation>
    <scope>NUCLEOTIDE SEQUENCE [LARGE SCALE GENOMIC DNA]</scope>
    <source>
        <strain evidence="7 8">XC_2019</strain>
        <tissue evidence="7">Muscle</tissue>
    </source>
</reference>
<accession>A0ABV0SHA4</accession>
<dbReference type="InterPro" id="IPR000023">
    <property type="entry name" value="Phosphofructokinase_dom"/>
</dbReference>
<keyword evidence="3" id="KW-0418">Kinase</keyword>
<protein>
    <recommendedName>
        <fullName evidence="6">Phosphofructokinase domain-containing protein</fullName>
    </recommendedName>
</protein>
<dbReference type="InterPro" id="IPR035966">
    <property type="entry name" value="PKF_sf"/>
</dbReference>
<gene>
    <name evidence="7" type="ORF">XENOCAPTIV_020423</name>
</gene>
<evidence type="ECO:0000256" key="5">
    <source>
        <dbReference type="ARBA" id="ARBA00048070"/>
    </source>
</evidence>
<evidence type="ECO:0000256" key="3">
    <source>
        <dbReference type="ARBA" id="ARBA00022777"/>
    </source>
</evidence>
<keyword evidence="2" id="KW-0479">Metal-binding</keyword>
<comment type="catalytic activity">
    <reaction evidence="5">
        <text>beta-D-fructose 6-phosphate + ATP = beta-D-fructose 1,6-bisphosphate + ADP + H(+)</text>
        <dbReference type="Rhea" id="RHEA:16109"/>
        <dbReference type="ChEBI" id="CHEBI:15378"/>
        <dbReference type="ChEBI" id="CHEBI:30616"/>
        <dbReference type="ChEBI" id="CHEBI:32966"/>
        <dbReference type="ChEBI" id="CHEBI:57634"/>
        <dbReference type="ChEBI" id="CHEBI:456216"/>
        <dbReference type="EC" id="2.7.1.11"/>
    </reaction>
</comment>
<dbReference type="Proteomes" id="UP001434883">
    <property type="component" value="Unassembled WGS sequence"/>
</dbReference>
<evidence type="ECO:0000259" key="6">
    <source>
        <dbReference type="Pfam" id="PF00365"/>
    </source>
</evidence>
<comment type="caution">
    <text evidence="7">The sequence shown here is derived from an EMBL/GenBank/DDBJ whole genome shotgun (WGS) entry which is preliminary data.</text>
</comment>
<feature type="domain" description="Phosphofructokinase" evidence="6">
    <location>
        <begin position="28"/>
        <end position="77"/>
    </location>
</feature>
<sequence>MTSNAGCIRIPKLSKLSSSNRCQGRVVARCKDFRSHEGRLKAAHNLVQHGITNLCVIGGDGSLTGANLFREEWSGLLTALVEQGSGAQ</sequence>
<evidence type="ECO:0000256" key="1">
    <source>
        <dbReference type="ARBA" id="ARBA00022679"/>
    </source>
</evidence>
<organism evidence="7 8">
    <name type="scientific">Xenoophorus captivus</name>
    <dbReference type="NCBI Taxonomy" id="1517983"/>
    <lineage>
        <taxon>Eukaryota</taxon>
        <taxon>Metazoa</taxon>
        <taxon>Chordata</taxon>
        <taxon>Craniata</taxon>
        <taxon>Vertebrata</taxon>
        <taxon>Euteleostomi</taxon>
        <taxon>Actinopterygii</taxon>
        <taxon>Neopterygii</taxon>
        <taxon>Teleostei</taxon>
        <taxon>Neoteleostei</taxon>
        <taxon>Acanthomorphata</taxon>
        <taxon>Ovalentaria</taxon>
        <taxon>Atherinomorphae</taxon>
        <taxon>Cyprinodontiformes</taxon>
        <taxon>Goodeidae</taxon>
        <taxon>Xenoophorus</taxon>
    </lineage>
</organism>
<keyword evidence="4" id="KW-0460">Magnesium</keyword>
<keyword evidence="1" id="KW-0808">Transferase</keyword>
<evidence type="ECO:0000313" key="8">
    <source>
        <dbReference type="Proteomes" id="UP001434883"/>
    </source>
</evidence>